<evidence type="ECO:0000256" key="1">
    <source>
        <dbReference type="ARBA" id="ARBA00004150"/>
    </source>
</evidence>
<keyword evidence="6" id="KW-0333">Golgi apparatus</keyword>
<dbReference type="KEGG" id="hazt:108666848"/>
<dbReference type="InterPro" id="IPR039766">
    <property type="entry name" value="Vps53"/>
</dbReference>
<keyword evidence="12" id="KW-1185">Reference proteome</keyword>
<dbReference type="AlphaFoldDB" id="A0A8B7N5W4"/>
<evidence type="ECO:0000259" key="10">
    <source>
        <dbReference type="Pfam" id="PF04100"/>
    </source>
</evidence>
<evidence type="ECO:0000256" key="6">
    <source>
        <dbReference type="ARBA" id="ARBA00023034"/>
    </source>
</evidence>
<comment type="similarity">
    <text evidence="3">Belongs to the VPS53 family.</text>
</comment>
<keyword evidence="5" id="KW-0967">Endosome</keyword>
<evidence type="ECO:0000256" key="2">
    <source>
        <dbReference type="ARBA" id="ARBA00004481"/>
    </source>
</evidence>
<evidence type="ECO:0000259" key="11">
    <source>
        <dbReference type="Pfam" id="PF16854"/>
    </source>
</evidence>
<feature type="coiled-coil region" evidence="8">
    <location>
        <begin position="64"/>
        <end position="123"/>
    </location>
</feature>
<gene>
    <name evidence="13" type="primary">LOC108666848</name>
</gene>
<feature type="domain" description="Vps53 C-terminal" evidence="11">
    <location>
        <begin position="746"/>
        <end position="830"/>
    </location>
</feature>
<feature type="region of interest" description="Disordered" evidence="9">
    <location>
        <begin position="378"/>
        <end position="430"/>
    </location>
</feature>
<evidence type="ECO:0000256" key="7">
    <source>
        <dbReference type="ARBA" id="ARBA00023136"/>
    </source>
</evidence>
<keyword evidence="7" id="KW-0472">Membrane</keyword>
<evidence type="ECO:0000256" key="3">
    <source>
        <dbReference type="ARBA" id="ARBA00008628"/>
    </source>
</evidence>
<sequence length="893" mass="99832">MSQLISELGSNDDTDINTEELPLQYSKSVIAAIQEIVPGEDPFDSPDFNAVDYINERFPAEQSLHLLDEVLEEMRVKLSLVENETQQLVRQLAINSQIGQDSLQSAEESIRQLSARFQEIKVTSGESEQRVRAITRDIRQLDTGKRNLTTSINTLNHLQMLTEGVDKIRSMMAARQYGELAPLLQGVLNVMQHLSRYTHIPQVKQLSDQVLQNQKELEQQILADFRSSTASLATPSYQLAEACLVANVLDKNVRRSIMELVVEHQLAEYRAVFAGSERDGWLTCVDLRRKWFLRAAVEFDRTLAQMFPPGWKVPARLAYSFCRLTHEQLTQAMALRTADIDSTAILQAHRLLSDMESLIIQKYGTSFTYEDLLDNSNEKLPKPSDVSPRSPVSATSSAGRFTPRSEDVSSVAASNSNAGEDSQPPPAAAPSPYDGAITSCFLPYLHIHLNTLDKRLGEQIERFMSAVKSYSFDRVEEEESNVMPCCGELFTLYKNMLVEYLRVSQQGYGLPNLIAIFQRRLREFATRVLREALPQASQQGFGTLPKDMKDISAIISQVQSLLVREGGESLRLSSEEEVRKVCSVLVSAEYCAHMTNKLQAKLLEKWQLAPKSIPDPDAPRKVLAASASSAISSAPSNISLAAEEELFHAVLSQCILLLVGHVESLCDGYLASIPKLNWLLEQTGDQSSYVSQLSAHLSTTVPLVRYHLHTSRKHFTRFCDKLAAGICIKFTQQVYRCRPINSIGCEQLLLDCHALKAVLLHMPVMASKVIRDPPVSYTRMVTKSLARPELVLQVVMGEYSSPMQLVEKSIRLMPDLSLADFQKVLELRGIKDKAPLLESYRQRTSVESDASATTINSTTTTTNTTNTATVASPEHELSRIAKLEKMLKARRLI</sequence>
<dbReference type="InterPro" id="IPR038260">
    <property type="entry name" value="Vps53_C_sf"/>
</dbReference>
<evidence type="ECO:0000313" key="13">
    <source>
        <dbReference type="RefSeq" id="XP_018009272.1"/>
    </source>
</evidence>
<dbReference type="PANTHER" id="PTHR12820:SF0">
    <property type="entry name" value="VACUOLAR PROTEIN SORTING-ASSOCIATED PROTEIN 53 HOMOLOG"/>
    <property type="match status" value="1"/>
</dbReference>
<dbReference type="GO" id="GO:0000938">
    <property type="term" value="C:GARP complex"/>
    <property type="evidence" value="ECO:0007669"/>
    <property type="project" value="InterPro"/>
</dbReference>
<dbReference type="GeneID" id="108666848"/>
<feature type="region of interest" description="Disordered" evidence="9">
    <location>
        <begin position="847"/>
        <end position="867"/>
    </location>
</feature>
<name>A0A8B7N5W4_HYAAZ</name>
<proteinExistence type="inferred from homology"/>
<evidence type="ECO:0000313" key="12">
    <source>
        <dbReference type="Proteomes" id="UP000694843"/>
    </source>
</evidence>
<feature type="compositionally biased region" description="Low complexity" evidence="9">
    <location>
        <begin position="850"/>
        <end position="867"/>
    </location>
</feature>
<organism evidence="12 13">
    <name type="scientific">Hyalella azteca</name>
    <name type="common">Amphipod</name>
    <dbReference type="NCBI Taxonomy" id="294128"/>
    <lineage>
        <taxon>Eukaryota</taxon>
        <taxon>Metazoa</taxon>
        <taxon>Ecdysozoa</taxon>
        <taxon>Arthropoda</taxon>
        <taxon>Crustacea</taxon>
        <taxon>Multicrustacea</taxon>
        <taxon>Malacostraca</taxon>
        <taxon>Eumalacostraca</taxon>
        <taxon>Peracarida</taxon>
        <taxon>Amphipoda</taxon>
        <taxon>Senticaudata</taxon>
        <taxon>Talitrida</taxon>
        <taxon>Talitroidea</taxon>
        <taxon>Hyalellidae</taxon>
        <taxon>Hyalella</taxon>
    </lineage>
</organism>
<evidence type="ECO:0000256" key="4">
    <source>
        <dbReference type="ARBA" id="ARBA00014103"/>
    </source>
</evidence>
<feature type="compositionally biased region" description="Low complexity" evidence="9">
    <location>
        <begin position="408"/>
        <end position="418"/>
    </location>
</feature>
<dbReference type="InterPro" id="IPR007234">
    <property type="entry name" value="Vps53_N"/>
</dbReference>
<dbReference type="Pfam" id="PF04100">
    <property type="entry name" value="Vps53_N"/>
    <property type="match status" value="1"/>
</dbReference>
<evidence type="ECO:0000256" key="5">
    <source>
        <dbReference type="ARBA" id="ARBA00022753"/>
    </source>
</evidence>
<dbReference type="RefSeq" id="XP_018009272.1">
    <property type="nucleotide sequence ID" value="XM_018153783.2"/>
</dbReference>
<accession>A0A8B7N5W4</accession>
<dbReference type="Pfam" id="PF16854">
    <property type="entry name" value="VPS53_C"/>
    <property type="match status" value="1"/>
</dbReference>
<dbReference type="OrthoDB" id="10261632at2759"/>
<dbReference type="CTD" id="55275"/>
<dbReference type="GO" id="GO:0005829">
    <property type="term" value="C:cytosol"/>
    <property type="evidence" value="ECO:0007669"/>
    <property type="project" value="GOC"/>
</dbReference>
<evidence type="ECO:0000256" key="8">
    <source>
        <dbReference type="SAM" id="Coils"/>
    </source>
</evidence>
<dbReference type="OMA" id="YKFAEAK"/>
<dbReference type="Proteomes" id="UP000694843">
    <property type="component" value="Unplaced"/>
</dbReference>
<keyword evidence="8" id="KW-0175">Coiled coil</keyword>
<dbReference type="Gene3D" id="1.10.357.110">
    <property type="entry name" value="Vacuolar protein sorting-associated protein 53, C-terminus"/>
    <property type="match status" value="1"/>
</dbReference>
<evidence type="ECO:0000256" key="9">
    <source>
        <dbReference type="SAM" id="MobiDB-lite"/>
    </source>
</evidence>
<feature type="domain" description="Vps53 N-terminal" evidence="10">
    <location>
        <begin position="46"/>
        <end position="466"/>
    </location>
</feature>
<dbReference type="PANTHER" id="PTHR12820">
    <property type="entry name" value="VACUOLAR SORTING PROTEIN 53"/>
    <property type="match status" value="1"/>
</dbReference>
<protein>
    <recommendedName>
        <fullName evidence="4">Vacuolar protein sorting-associated protein 53 homolog</fullName>
    </recommendedName>
</protein>
<dbReference type="InterPro" id="IPR031745">
    <property type="entry name" value="Vps53_C"/>
</dbReference>
<dbReference type="GO" id="GO:0010008">
    <property type="term" value="C:endosome membrane"/>
    <property type="evidence" value="ECO:0007669"/>
    <property type="project" value="UniProtKB-SubCell"/>
</dbReference>
<reference evidence="13" key="1">
    <citation type="submission" date="2025-08" db="UniProtKB">
        <authorList>
            <consortium name="RefSeq"/>
        </authorList>
    </citation>
    <scope>IDENTIFICATION</scope>
    <source>
        <tissue evidence="13">Whole organism</tissue>
    </source>
</reference>
<feature type="compositionally biased region" description="Polar residues" evidence="9">
    <location>
        <begin position="390"/>
        <end position="399"/>
    </location>
</feature>
<comment type="subcellular location">
    <subcellularLocation>
        <location evidence="2">Endosome membrane</location>
        <topology evidence="2">Peripheral membrane protein</topology>
    </subcellularLocation>
    <subcellularLocation>
        <location evidence="1">Golgi apparatus</location>
        <location evidence="1">trans-Golgi network membrane</location>
        <topology evidence="1">Peripheral membrane protein</topology>
    </subcellularLocation>
</comment>
<dbReference type="GO" id="GO:0042147">
    <property type="term" value="P:retrograde transport, endosome to Golgi"/>
    <property type="evidence" value="ECO:0007669"/>
    <property type="project" value="InterPro"/>
</dbReference>